<proteinExistence type="predicted"/>
<dbReference type="PANTHER" id="PTHR22929">
    <property type="entry name" value="RNA POLYMERASE III TRANSCRIPTION INITIATION FACTOR B"/>
    <property type="match status" value="1"/>
</dbReference>
<feature type="region of interest" description="Disordered" evidence="1">
    <location>
        <begin position="73"/>
        <end position="158"/>
    </location>
</feature>
<reference evidence="3 4" key="1">
    <citation type="journal article" date="2020" name="bioRxiv">
        <title>Sequence and annotation of 42 cannabis genomes reveals extensive copy number variation in cannabinoid synthesis and pathogen resistance genes.</title>
        <authorList>
            <person name="Mckernan K.J."/>
            <person name="Helbert Y."/>
            <person name="Kane L.T."/>
            <person name="Ebling H."/>
            <person name="Zhang L."/>
            <person name="Liu B."/>
            <person name="Eaton Z."/>
            <person name="Mclaughlin S."/>
            <person name="Kingan S."/>
            <person name="Baybayan P."/>
            <person name="Concepcion G."/>
            <person name="Jordan M."/>
            <person name="Riva A."/>
            <person name="Barbazuk W."/>
            <person name="Harkins T."/>
        </authorList>
    </citation>
    <scope>NUCLEOTIDE SEQUENCE [LARGE SCALE GENOMIC DNA]</scope>
    <source>
        <strain evidence="4">cv. Jamaican Lion 4</strain>
        <tissue evidence="3">Leaf</tissue>
    </source>
</reference>
<feature type="domain" description="Transcription factor TFIIIB component B'' Myb" evidence="2">
    <location>
        <begin position="52"/>
        <end position="104"/>
    </location>
</feature>
<dbReference type="GO" id="GO:0001156">
    <property type="term" value="F:TFIIIC-class transcription factor complex binding"/>
    <property type="evidence" value="ECO:0007669"/>
    <property type="project" value="TreeGrafter"/>
</dbReference>
<evidence type="ECO:0000256" key="1">
    <source>
        <dbReference type="SAM" id="MobiDB-lite"/>
    </source>
</evidence>
<protein>
    <recommendedName>
        <fullName evidence="2">Transcription factor TFIIIB component B'' Myb domain-containing protein</fullName>
    </recommendedName>
</protein>
<gene>
    <name evidence="3" type="ORF">F8388_017412</name>
</gene>
<dbReference type="AlphaFoldDB" id="A0A7J6H951"/>
<feature type="compositionally biased region" description="Polar residues" evidence="1">
    <location>
        <begin position="132"/>
        <end position="144"/>
    </location>
</feature>
<organism evidence="3 4">
    <name type="scientific">Cannabis sativa</name>
    <name type="common">Hemp</name>
    <name type="synonym">Marijuana</name>
    <dbReference type="NCBI Taxonomy" id="3483"/>
    <lineage>
        <taxon>Eukaryota</taxon>
        <taxon>Viridiplantae</taxon>
        <taxon>Streptophyta</taxon>
        <taxon>Embryophyta</taxon>
        <taxon>Tracheophyta</taxon>
        <taxon>Spermatophyta</taxon>
        <taxon>Magnoliopsida</taxon>
        <taxon>eudicotyledons</taxon>
        <taxon>Gunneridae</taxon>
        <taxon>Pentapetalae</taxon>
        <taxon>rosids</taxon>
        <taxon>fabids</taxon>
        <taxon>Rosales</taxon>
        <taxon>Cannabaceae</taxon>
        <taxon>Cannabis</taxon>
    </lineage>
</organism>
<accession>A0A7J6H951</accession>
<feature type="compositionally biased region" description="Basic and acidic residues" evidence="1">
    <location>
        <begin position="121"/>
        <end position="131"/>
    </location>
</feature>
<dbReference type="PANTHER" id="PTHR22929:SF0">
    <property type="entry name" value="TRANSCRIPTION FACTOR TFIIIB COMPONENT B'' HOMOLOG"/>
    <property type="match status" value="1"/>
</dbReference>
<evidence type="ECO:0000259" key="2">
    <source>
        <dbReference type="Pfam" id="PF15963"/>
    </source>
</evidence>
<name>A0A7J6H951_CANSA</name>
<dbReference type="GO" id="GO:0070898">
    <property type="term" value="P:RNA polymerase III preinitiation complex assembly"/>
    <property type="evidence" value="ECO:0007669"/>
    <property type="project" value="TreeGrafter"/>
</dbReference>
<dbReference type="Proteomes" id="UP000525078">
    <property type="component" value="Unassembled WGS sequence"/>
</dbReference>
<dbReference type="Pfam" id="PF15963">
    <property type="entry name" value="Myb_DNA-bind_7"/>
    <property type="match status" value="1"/>
</dbReference>
<dbReference type="InterPro" id="IPR039467">
    <property type="entry name" value="TFIIIB_B''_Myb"/>
</dbReference>
<dbReference type="GO" id="GO:0000126">
    <property type="term" value="C:transcription factor TFIIIB complex"/>
    <property type="evidence" value="ECO:0007669"/>
    <property type="project" value="TreeGrafter"/>
</dbReference>
<dbReference type="EMBL" id="JAATIP010000021">
    <property type="protein sequence ID" value="KAF4391817.1"/>
    <property type="molecule type" value="Genomic_DNA"/>
</dbReference>
<evidence type="ECO:0000313" key="3">
    <source>
        <dbReference type="EMBL" id="KAF4391817.1"/>
    </source>
</evidence>
<comment type="caution">
    <text evidence="3">The sequence shown here is derived from an EMBL/GenBank/DDBJ whole genome shotgun (WGS) entry which is preliminary data.</text>
</comment>
<feature type="compositionally biased region" description="Polar residues" evidence="1">
    <location>
        <begin position="86"/>
        <end position="98"/>
    </location>
</feature>
<sequence length="158" mass="18066">MTQPCNSTLSQCCTCIPCTFKGPSVPATLSKPTCNEYIGHWMSIVSGQIWIDYTIIQQIFPNQTREQVNLKFKKEERQHPLRLSDALTNRTKVTTRTHSSSKEDANPNESNWYPREEELEEPTHNANDRNLSRTKQTHSATPSTDPYIAKLMARERAA</sequence>
<evidence type="ECO:0000313" key="4">
    <source>
        <dbReference type="Proteomes" id="UP000525078"/>
    </source>
</evidence>